<keyword evidence="1" id="KW-1133">Transmembrane helix</keyword>
<keyword evidence="1" id="KW-0812">Transmembrane</keyword>
<organism evidence="2 3">
    <name type="scientific">Pseudogemmobacter lacusdianii</name>
    <dbReference type="NCBI Taxonomy" id="3069608"/>
    <lineage>
        <taxon>Bacteria</taxon>
        <taxon>Pseudomonadati</taxon>
        <taxon>Pseudomonadota</taxon>
        <taxon>Alphaproteobacteria</taxon>
        <taxon>Rhodobacterales</taxon>
        <taxon>Paracoccaceae</taxon>
        <taxon>Pseudogemmobacter</taxon>
    </lineage>
</organism>
<feature type="transmembrane region" description="Helical" evidence="1">
    <location>
        <begin position="81"/>
        <end position="99"/>
    </location>
</feature>
<feature type="transmembrane region" description="Helical" evidence="1">
    <location>
        <begin position="128"/>
        <end position="151"/>
    </location>
</feature>
<name>A0ABU0VV73_9RHOB</name>
<evidence type="ECO:0000313" key="3">
    <source>
        <dbReference type="Proteomes" id="UP001239680"/>
    </source>
</evidence>
<proteinExistence type="predicted"/>
<accession>A0ABU0VV73</accession>
<keyword evidence="3" id="KW-1185">Reference proteome</keyword>
<keyword evidence="1" id="KW-0472">Membrane</keyword>
<evidence type="ECO:0008006" key="4">
    <source>
        <dbReference type="Google" id="ProtNLM"/>
    </source>
</evidence>
<feature type="transmembrane region" description="Helical" evidence="1">
    <location>
        <begin position="56"/>
        <end position="74"/>
    </location>
</feature>
<sequence length="155" mass="16368">MRAIAILAALAMVGGLFFPWLKSSVPELGIVPWEMVKLLEPDLKTVQDMASHSPELLAFLSTFALAALFAVLAMIGLPSRLLAFLAGGGAVAMVAYGVFQLQDQARAMGLPIPSSDNIAELLPRLTDFLGLGAMLWAGGAAVLFLTALIGFPSRR</sequence>
<comment type="caution">
    <text evidence="2">The sequence shown here is derived from an EMBL/GenBank/DDBJ whole genome shotgun (WGS) entry which is preliminary data.</text>
</comment>
<dbReference type="RefSeq" id="WP_306678393.1">
    <property type="nucleotide sequence ID" value="NZ_JAVDBT010000001.1"/>
</dbReference>
<evidence type="ECO:0000313" key="2">
    <source>
        <dbReference type="EMBL" id="MDQ2064875.1"/>
    </source>
</evidence>
<reference evidence="2 3" key="1">
    <citation type="submission" date="2023-08" db="EMBL/GenBank/DDBJ databases">
        <title>Characterization of two Paracoccaceae strains isolated from Phycosphere and proposal of Xinfangfangia lacusdiani sp. nov.</title>
        <authorList>
            <person name="Deng Y."/>
            <person name="Zhang Y.Q."/>
        </authorList>
    </citation>
    <scope>NUCLEOTIDE SEQUENCE [LARGE SCALE GENOMIC DNA]</scope>
    <source>
        <strain evidence="2 3">CPCC 101601</strain>
    </source>
</reference>
<dbReference type="EMBL" id="JAVDBT010000001">
    <property type="protein sequence ID" value="MDQ2064875.1"/>
    <property type="molecule type" value="Genomic_DNA"/>
</dbReference>
<evidence type="ECO:0000256" key="1">
    <source>
        <dbReference type="SAM" id="Phobius"/>
    </source>
</evidence>
<dbReference type="Proteomes" id="UP001239680">
    <property type="component" value="Unassembled WGS sequence"/>
</dbReference>
<gene>
    <name evidence="2" type="ORF">Q9295_00685</name>
</gene>
<protein>
    <recommendedName>
        <fullName evidence="4">DUF1772 domain-containing protein</fullName>
    </recommendedName>
</protein>